<dbReference type="InterPro" id="IPR052575">
    <property type="entry name" value="SSU_processome_comp_20"/>
</dbReference>
<reference evidence="1 2" key="1">
    <citation type="journal article" date="2023" name="Sci. Data">
        <title>Genome assembly of the Korean intertidal mud-creeper Batillaria attramentaria.</title>
        <authorList>
            <person name="Patra A.K."/>
            <person name="Ho P.T."/>
            <person name="Jun S."/>
            <person name="Lee S.J."/>
            <person name="Kim Y."/>
            <person name="Won Y.J."/>
        </authorList>
    </citation>
    <scope>NUCLEOTIDE SEQUENCE [LARGE SCALE GENOMIC DNA]</scope>
    <source>
        <strain evidence="1">Wonlab-2016</strain>
    </source>
</reference>
<dbReference type="InterPro" id="IPR016024">
    <property type="entry name" value="ARM-type_fold"/>
</dbReference>
<sequence length="375" mass="43206">MGRSHKETNTYRFQNFSERIALMHIDVVHQIRKKTDDEVGAQSTYFGDALASWVDLNCTQHFVDFQQDMAQFPCTSYVQLVHHAENIVSTLKKHLLVPGTLALEPLLDLVVQMGRDMGPDFYAHFQEIFDILVQLLSANAKDPDSLEKVFCTMAYLYKFLWRYLLQDIHRVYGFFSCLLTQNYKEYIQKFAAESFAFLMRKVKDHDALLDFLFTDLRENPEKTSGVGQLLFEMMKGVKQHFHTVSDKVFVSILHKLGPKEGQVDVPQPPWPQVEEAVGHMMQACATYTSRDQAQHMWATLLAVLTEVHQSCVREGQRKEKTAQPQKTEHLCRLLRMTTVWLDHHDGSIVSNPSAVLKVLRGGRTRSAFRLLLRGN</sequence>
<accession>A0ABD0K1K8</accession>
<dbReference type="PANTHER" id="PTHR17695">
    <property type="entry name" value="SMALL SUBUNIT PROCESSOME COMPONENT 20 HOMOLOG"/>
    <property type="match status" value="1"/>
</dbReference>
<evidence type="ECO:0000313" key="1">
    <source>
        <dbReference type="EMBL" id="KAK7480715.1"/>
    </source>
</evidence>
<gene>
    <name evidence="1" type="ORF">BaRGS_00028083</name>
</gene>
<protein>
    <submittedName>
        <fullName evidence="1">Uncharacterized protein</fullName>
    </submittedName>
</protein>
<dbReference type="Proteomes" id="UP001519460">
    <property type="component" value="Unassembled WGS sequence"/>
</dbReference>
<keyword evidence="2" id="KW-1185">Reference proteome</keyword>
<organism evidence="1 2">
    <name type="scientific">Batillaria attramentaria</name>
    <dbReference type="NCBI Taxonomy" id="370345"/>
    <lineage>
        <taxon>Eukaryota</taxon>
        <taxon>Metazoa</taxon>
        <taxon>Spiralia</taxon>
        <taxon>Lophotrochozoa</taxon>
        <taxon>Mollusca</taxon>
        <taxon>Gastropoda</taxon>
        <taxon>Caenogastropoda</taxon>
        <taxon>Sorbeoconcha</taxon>
        <taxon>Cerithioidea</taxon>
        <taxon>Batillariidae</taxon>
        <taxon>Batillaria</taxon>
    </lineage>
</organism>
<dbReference type="EMBL" id="JACVVK020000276">
    <property type="protein sequence ID" value="KAK7480715.1"/>
    <property type="molecule type" value="Genomic_DNA"/>
</dbReference>
<proteinExistence type="predicted"/>
<dbReference type="AlphaFoldDB" id="A0ABD0K1K8"/>
<name>A0ABD0K1K8_9CAEN</name>
<dbReference type="PANTHER" id="PTHR17695:SF11">
    <property type="entry name" value="SMALL SUBUNIT PROCESSOME COMPONENT 20 HOMOLOG"/>
    <property type="match status" value="1"/>
</dbReference>
<comment type="caution">
    <text evidence="1">The sequence shown here is derived from an EMBL/GenBank/DDBJ whole genome shotgun (WGS) entry which is preliminary data.</text>
</comment>
<evidence type="ECO:0000313" key="2">
    <source>
        <dbReference type="Proteomes" id="UP001519460"/>
    </source>
</evidence>
<dbReference type="SUPFAM" id="SSF48371">
    <property type="entry name" value="ARM repeat"/>
    <property type="match status" value="1"/>
</dbReference>